<feature type="transmembrane region" description="Helical" evidence="1">
    <location>
        <begin position="135"/>
        <end position="152"/>
    </location>
</feature>
<reference evidence="3" key="1">
    <citation type="submission" date="2018-01" db="EMBL/GenBank/DDBJ databases">
        <title>Genomic characterization of Leptospira inadai serogroup Lyme isolated from captured rat in Brazil and comparative analysis with human reference strain.</title>
        <authorList>
            <person name="Moreno L.Z."/>
            <person name="Loureiro A.P."/>
            <person name="Miraglia F."/>
            <person name="Kremer F.S."/>
            <person name="Eslabao M.R."/>
            <person name="Dellagostin O.A."/>
            <person name="Lilenbaum W."/>
            <person name="Moreno A.M."/>
        </authorList>
    </citation>
    <scope>NUCLEOTIDE SEQUENCE [LARGE SCALE GENOMIC DNA]</scope>
    <source>
        <strain evidence="3">M34/99</strain>
    </source>
</reference>
<evidence type="ECO:0000313" key="3">
    <source>
        <dbReference type="EMBL" id="PNV74662.1"/>
    </source>
</evidence>
<evidence type="ECO:0000256" key="1">
    <source>
        <dbReference type="SAM" id="Phobius"/>
    </source>
</evidence>
<feature type="transmembrane region" description="Helical" evidence="1">
    <location>
        <begin position="251"/>
        <end position="272"/>
    </location>
</feature>
<sequence>MGFYRISSLSLVKIRNEIHFVKQELLNDSFASKRLLSIDALRGFTVAGMILVNNPGSWSAIYSPLRHAKWFGCTPTDLVFPFFLFSVGVSIPFSTIGNGGTFFKILKRASILIFIGLFLHWFGEWSMDRLRIPGVLQRIGLVYFISAIAYRSASFRTRIMICISILFGYWILLEFAPPPGAGSPSLSPGKDWGAWLDRIVFGENHLWKSSKTWDPEGLLGSLSAVATTFLGIFFGEVLKKDSDTKGNIQKTAFTFILAAIVLMLVGWIWHQFFPMNKSLWTSSFVLWTGGSAALLLSLFLLLESSSMKSKDLLFSPWIPFGRNAILVFFVSGIWARTLNLIHVRNSGESINLKTFLFQNGFLVWAPTSEFASLAYASSNVLLWFGILYVLDKKKLYWKI</sequence>
<feature type="transmembrane region" description="Helical" evidence="1">
    <location>
        <begin position="284"/>
        <end position="302"/>
    </location>
</feature>
<dbReference type="InterPro" id="IPR012429">
    <property type="entry name" value="HGSNAT_cat"/>
</dbReference>
<dbReference type="PANTHER" id="PTHR31061:SF24">
    <property type="entry name" value="LD22376P"/>
    <property type="match status" value="1"/>
</dbReference>
<keyword evidence="1" id="KW-0812">Transmembrane</keyword>
<gene>
    <name evidence="3" type="ORF">BES34_011785</name>
</gene>
<proteinExistence type="predicted"/>
<organism evidence="3 4">
    <name type="scientific">Leptospira inadai serovar Lyme</name>
    <dbReference type="NCBI Taxonomy" id="293084"/>
    <lineage>
        <taxon>Bacteria</taxon>
        <taxon>Pseudomonadati</taxon>
        <taxon>Spirochaetota</taxon>
        <taxon>Spirochaetia</taxon>
        <taxon>Leptospirales</taxon>
        <taxon>Leptospiraceae</taxon>
        <taxon>Leptospira</taxon>
    </lineage>
</organism>
<dbReference type="PANTHER" id="PTHR31061">
    <property type="entry name" value="LD22376P"/>
    <property type="match status" value="1"/>
</dbReference>
<feature type="transmembrane region" description="Helical" evidence="1">
    <location>
        <begin position="159"/>
        <end position="176"/>
    </location>
</feature>
<feature type="transmembrane region" description="Helical" evidence="1">
    <location>
        <begin position="314"/>
        <end position="335"/>
    </location>
</feature>
<keyword evidence="4" id="KW-1185">Reference proteome</keyword>
<feature type="domain" description="Heparan-alpha-glucosaminide N-acetyltransferase catalytic" evidence="2">
    <location>
        <begin position="34"/>
        <end position="169"/>
    </location>
</feature>
<comment type="caution">
    <text evidence="3">The sequence shown here is derived from an EMBL/GenBank/DDBJ whole genome shotgun (WGS) entry which is preliminary data.</text>
</comment>
<keyword evidence="1" id="KW-0472">Membrane</keyword>
<keyword evidence="1" id="KW-1133">Transmembrane helix</keyword>
<dbReference type="Proteomes" id="UP000094669">
    <property type="component" value="Unassembled WGS sequence"/>
</dbReference>
<evidence type="ECO:0000259" key="2">
    <source>
        <dbReference type="Pfam" id="PF07786"/>
    </source>
</evidence>
<feature type="transmembrane region" description="Helical" evidence="1">
    <location>
        <begin position="105"/>
        <end position="123"/>
    </location>
</feature>
<dbReference type="EMBL" id="MCRM02000011">
    <property type="protein sequence ID" value="PNV74662.1"/>
    <property type="molecule type" value="Genomic_DNA"/>
</dbReference>
<feature type="transmembrane region" description="Helical" evidence="1">
    <location>
        <begin position="370"/>
        <end position="390"/>
    </location>
</feature>
<dbReference type="Pfam" id="PF07786">
    <property type="entry name" value="HGSNAT_cat"/>
    <property type="match status" value="1"/>
</dbReference>
<name>A0ABX4YHB2_9LEPT</name>
<accession>A0ABX4YHB2</accession>
<evidence type="ECO:0000313" key="4">
    <source>
        <dbReference type="Proteomes" id="UP000094669"/>
    </source>
</evidence>
<protein>
    <submittedName>
        <fullName evidence="3">DUF5009 domain-containing protein</fullName>
    </submittedName>
</protein>
<feature type="transmembrane region" description="Helical" evidence="1">
    <location>
        <begin position="218"/>
        <end position="239"/>
    </location>
</feature>
<feature type="transmembrane region" description="Helical" evidence="1">
    <location>
        <begin position="40"/>
        <end position="58"/>
    </location>
</feature>
<feature type="transmembrane region" description="Helical" evidence="1">
    <location>
        <begin position="78"/>
        <end position="98"/>
    </location>
</feature>